<evidence type="ECO:0000256" key="1">
    <source>
        <dbReference type="ARBA" id="ARBA00011955"/>
    </source>
</evidence>
<dbReference type="EMBL" id="JMCC02000175">
    <property type="protein sequence ID" value="KIG11824.1"/>
    <property type="molecule type" value="Genomic_DNA"/>
</dbReference>
<evidence type="ECO:0000256" key="9">
    <source>
        <dbReference type="ARBA" id="ARBA00048540"/>
    </source>
</evidence>
<keyword evidence="5 10" id="KW-0479">Metal-binding</keyword>
<comment type="function">
    <text evidence="12">Flavin transferase that catalyzes the transfer of the FMN moiety of FAD and its covalent binding to the hydroxyl group of a threonine residue in a target flavoprotein.</text>
</comment>
<reference evidence="13 14" key="1">
    <citation type="submission" date="2014-12" db="EMBL/GenBank/DDBJ databases">
        <title>Genome assembly of Enhygromyxa salina DSM 15201.</title>
        <authorList>
            <person name="Sharma G."/>
            <person name="Subramanian S."/>
        </authorList>
    </citation>
    <scope>NUCLEOTIDE SEQUENCE [LARGE SCALE GENOMIC DNA]</scope>
    <source>
        <strain evidence="13 14">DSM 15201</strain>
    </source>
</reference>
<comment type="catalytic activity">
    <reaction evidence="9 10 12">
        <text>L-threonyl-[protein] + FAD = FMN-L-threonyl-[protein] + AMP + H(+)</text>
        <dbReference type="Rhea" id="RHEA:36847"/>
        <dbReference type="Rhea" id="RHEA-COMP:11060"/>
        <dbReference type="Rhea" id="RHEA-COMP:11061"/>
        <dbReference type="ChEBI" id="CHEBI:15378"/>
        <dbReference type="ChEBI" id="CHEBI:30013"/>
        <dbReference type="ChEBI" id="CHEBI:57692"/>
        <dbReference type="ChEBI" id="CHEBI:74257"/>
        <dbReference type="ChEBI" id="CHEBI:456215"/>
        <dbReference type="EC" id="2.7.1.180"/>
    </reaction>
</comment>
<feature type="binding site" evidence="11">
    <location>
        <position position="325"/>
    </location>
    <ligand>
        <name>Mg(2+)</name>
        <dbReference type="ChEBI" id="CHEBI:18420"/>
    </ligand>
</feature>
<protein>
    <recommendedName>
        <fullName evidence="2 10">FAD:protein FMN transferase</fullName>
        <ecNumber evidence="1 10">2.7.1.180</ecNumber>
    </recommendedName>
    <alternativeName>
        <fullName evidence="8 10">Flavin transferase</fullName>
    </alternativeName>
</protein>
<evidence type="ECO:0000256" key="10">
    <source>
        <dbReference type="PIRNR" id="PIRNR006268"/>
    </source>
</evidence>
<dbReference type="AlphaFoldDB" id="A0A0C1Z2U2"/>
<dbReference type="PROSITE" id="PS51257">
    <property type="entry name" value="PROKAR_LIPOPROTEIN"/>
    <property type="match status" value="1"/>
</dbReference>
<accession>A0A0C1Z2U2</accession>
<dbReference type="PANTHER" id="PTHR30040">
    <property type="entry name" value="THIAMINE BIOSYNTHESIS LIPOPROTEIN APBE"/>
    <property type="match status" value="1"/>
</dbReference>
<keyword evidence="4 10" id="KW-0808">Transferase</keyword>
<keyword evidence="7 10" id="KW-0460">Magnesium</keyword>
<evidence type="ECO:0000256" key="7">
    <source>
        <dbReference type="ARBA" id="ARBA00022842"/>
    </source>
</evidence>
<dbReference type="RefSeq" id="WP_146662650.1">
    <property type="nucleotide sequence ID" value="NZ_JMCC02000175.1"/>
</dbReference>
<evidence type="ECO:0000313" key="13">
    <source>
        <dbReference type="EMBL" id="KIG11824.1"/>
    </source>
</evidence>
<comment type="similarity">
    <text evidence="10 12">Belongs to the ApbE family.</text>
</comment>
<keyword evidence="6 10" id="KW-0274">FAD</keyword>
<dbReference type="GO" id="GO:0016740">
    <property type="term" value="F:transferase activity"/>
    <property type="evidence" value="ECO:0007669"/>
    <property type="project" value="UniProtKB-UniRule"/>
</dbReference>
<dbReference type="GO" id="GO:0046872">
    <property type="term" value="F:metal ion binding"/>
    <property type="evidence" value="ECO:0007669"/>
    <property type="project" value="UniProtKB-UniRule"/>
</dbReference>
<evidence type="ECO:0000256" key="3">
    <source>
        <dbReference type="ARBA" id="ARBA00022630"/>
    </source>
</evidence>
<dbReference type="SUPFAM" id="SSF143631">
    <property type="entry name" value="ApbE-like"/>
    <property type="match status" value="1"/>
</dbReference>
<keyword evidence="3 10" id="KW-0285">Flavoprotein</keyword>
<keyword evidence="12 13" id="KW-0449">Lipoprotein</keyword>
<gene>
    <name evidence="13" type="ORF">DB30_02428</name>
</gene>
<evidence type="ECO:0000256" key="8">
    <source>
        <dbReference type="ARBA" id="ARBA00031306"/>
    </source>
</evidence>
<feature type="binding site" evidence="11">
    <location>
        <position position="207"/>
    </location>
    <ligand>
        <name>Mg(2+)</name>
        <dbReference type="ChEBI" id="CHEBI:18420"/>
    </ligand>
</feature>
<evidence type="ECO:0000256" key="12">
    <source>
        <dbReference type="RuleBase" id="RU363002"/>
    </source>
</evidence>
<evidence type="ECO:0000256" key="2">
    <source>
        <dbReference type="ARBA" id="ARBA00016337"/>
    </source>
</evidence>
<keyword evidence="12" id="KW-0997">Cell inner membrane</keyword>
<dbReference type="InterPro" id="IPR003374">
    <property type="entry name" value="ApbE-like_sf"/>
</dbReference>
<dbReference type="PIRSF" id="PIRSF006268">
    <property type="entry name" value="ApbE"/>
    <property type="match status" value="1"/>
</dbReference>
<proteinExistence type="inferred from homology"/>
<evidence type="ECO:0000256" key="5">
    <source>
        <dbReference type="ARBA" id="ARBA00022723"/>
    </source>
</evidence>
<dbReference type="Pfam" id="PF02424">
    <property type="entry name" value="ApbE"/>
    <property type="match status" value="1"/>
</dbReference>
<dbReference type="Gene3D" id="3.10.520.10">
    <property type="entry name" value="ApbE-like domains"/>
    <property type="match status" value="1"/>
</dbReference>
<keyword evidence="12" id="KW-0732">Signal</keyword>
<dbReference type="GO" id="GO:0005886">
    <property type="term" value="C:plasma membrane"/>
    <property type="evidence" value="ECO:0007669"/>
    <property type="project" value="UniProtKB-SubCell"/>
</dbReference>
<dbReference type="EC" id="2.7.1.180" evidence="1 10"/>
<evidence type="ECO:0000313" key="14">
    <source>
        <dbReference type="Proteomes" id="UP000031599"/>
    </source>
</evidence>
<keyword evidence="12" id="KW-0472">Membrane</keyword>
<keyword evidence="12" id="KW-1003">Cell membrane</keyword>
<feature type="chain" id="PRO_5005961357" description="FAD:protein FMN transferase" evidence="12">
    <location>
        <begin position="20"/>
        <end position="371"/>
    </location>
</feature>
<feature type="binding site" evidence="11">
    <location>
        <position position="321"/>
    </location>
    <ligand>
        <name>Mg(2+)</name>
        <dbReference type="ChEBI" id="CHEBI:18420"/>
    </ligand>
</feature>
<comment type="cofactor">
    <cofactor evidence="11">
        <name>Mg(2+)</name>
        <dbReference type="ChEBI" id="CHEBI:18420"/>
    </cofactor>
    <cofactor evidence="11">
        <name>Mn(2+)</name>
        <dbReference type="ChEBI" id="CHEBI:29035"/>
    </cofactor>
    <text evidence="11">Magnesium. Can also use manganese.</text>
</comment>
<evidence type="ECO:0000256" key="6">
    <source>
        <dbReference type="ARBA" id="ARBA00022827"/>
    </source>
</evidence>
<comment type="caution">
    <text evidence="13">The sequence shown here is derived from an EMBL/GenBank/DDBJ whole genome shotgun (WGS) entry which is preliminary data.</text>
</comment>
<evidence type="ECO:0000256" key="4">
    <source>
        <dbReference type="ARBA" id="ARBA00022679"/>
    </source>
</evidence>
<sequence>MRAASLVTAALVISTLACSRDADPAARTSDATRQVAAEAAPAQPTQTAAEAASLVREDGTIFAETELMGTRVSINLWVGGGDALAASEAMTDAIHEMARIEDIASEWRATSDLTRVNEAGGAPVKVAPELIEILTRAAAISAETDGLFDVSFYGVGQLWRFEPGAEPPTKDQIAALLPSVDWRSIELDPGAGTVALRKPGMKVGLGAIAKGYAVDRASAVLRSRGFANHIVEAGGDTQVSGQKGDKPWRVGVQDPKQAAGRIGHISAKDEAVVTSGNYARFFEWEGVHYTHILDPRTGWPIPVDRSPKSVTLVASNATNADAYCTAVSVMEPAQGLAFVDAHPELEAVIIGPDDVLYVSAGLKDRFVDERE</sequence>
<feature type="signal peptide" evidence="12">
    <location>
        <begin position="1"/>
        <end position="19"/>
    </location>
</feature>
<dbReference type="Proteomes" id="UP000031599">
    <property type="component" value="Unassembled WGS sequence"/>
</dbReference>
<name>A0A0C1Z2U2_9BACT</name>
<dbReference type="InterPro" id="IPR024932">
    <property type="entry name" value="ApbE"/>
</dbReference>
<comment type="subcellular location">
    <subcellularLocation>
        <location evidence="12">Cell inner membrane</location>
        <topology evidence="12">Lipid-anchor</topology>
        <orientation evidence="12">Periplasmic side</orientation>
    </subcellularLocation>
</comment>
<organism evidence="13 14">
    <name type="scientific">Enhygromyxa salina</name>
    <dbReference type="NCBI Taxonomy" id="215803"/>
    <lineage>
        <taxon>Bacteria</taxon>
        <taxon>Pseudomonadati</taxon>
        <taxon>Myxococcota</taxon>
        <taxon>Polyangia</taxon>
        <taxon>Nannocystales</taxon>
        <taxon>Nannocystaceae</taxon>
        <taxon>Enhygromyxa</taxon>
    </lineage>
</organism>
<dbReference type="PANTHER" id="PTHR30040:SF2">
    <property type="entry name" value="FAD:PROTEIN FMN TRANSFERASE"/>
    <property type="match status" value="1"/>
</dbReference>
<evidence type="ECO:0000256" key="11">
    <source>
        <dbReference type="PIRSR" id="PIRSR006268-2"/>
    </source>
</evidence>